<dbReference type="SUPFAM" id="SSF51735">
    <property type="entry name" value="NAD(P)-binding Rossmann-fold domains"/>
    <property type="match status" value="1"/>
</dbReference>
<evidence type="ECO:0000256" key="1">
    <source>
        <dbReference type="ARBA" id="ARBA00006484"/>
    </source>
</evidence>
<dbReference type="NCBIfam" id="NF004846">
    <property type="entry name" value="PRK06197.1"/>
    <property type="match status" value="1"/>
</dbReference>
<evidence type="ECO:0000313" key="3">
    <source>
        <dbReference type="EMBL" id="MDA0179129.1"/>
    </source>
</evidence>
<comment type="similarity">
    <text evidence="1">Belongs to the short-chain dehydrogenases/reductases (SDR) family.</text>
</comment>
<sequence length="311" mass="33308">MPRTLVDIDVPRLTGKLALVTGASDGLGLVLAERLAGAGAEVLMPVRNRAKGMTAADRIRASVPGAVVHVREVDLASLASVRRLATELVAEGRPIDILVNNAGVMTPPERRETVDGFELQLATNHLGHFALAGRLLPLLRTARVTTQSSVAARSGGVHWDDPQWERGYDTDKAYASSKIAVSLFGLQLDRLSREHGWGLTSNVAHPGISATNLLASHPELGRESDTRAVRIIRRVATSRLPFGQTAREGALPALYAATSPDAEGGRFYGPKGFQHLAGAPAEQKPYKPIADERAAERLWTLSEQLTGVTFA</sequence>
<keyword evidence="2" id="KW-0560">Oxidoreductase</keyword>
<dbReference type="AlphaFoldDB" id="A0A9X3N3V6"/>
<comment type="caution">
    <text evidence="3">The sequence shown here is derived from an EMBL/GenBank/DDBJ whole genome shotgun (WGS) entry which is preliminary data.</text>
</comment>
<evidence type="ECO:0000313" key="4">
    <source>
        <dbReference type="Proteomes" id="UP001147653"/>
    </source>
</evidence>
<dbReference type="InterPro" id="IPR036291">
    <property type="entry name" value="NAD(P)-bd_dom_sf"/>
</dbReference>
<dbReference type="NCBIfam" id="NF004513">
    <property type="entry name" value="PRK05854.1"/>
    <property type="match status" value="1"/>
</dbReference>
<dbReference type="Proteomes" id="UP001147653">
    <property type="component" value="Unassembled WGS sequence"/>
</dbReference>
<dbReference type="PANTHER" id="PTHR24320">
    <property type="entry name" value="RETINOL DEHYDROGENASE"/>
    <property type="match status" value="1"/>
</dbReference>
<dbReference type="InterPro" id="IPR002347">
    <property type="entry name" value="SDR_fam"/>
</dbReference>
<dbReference type="Pfam" id="PF00106">
    <property type="entry name" value="adh_short"/>
    <property type="match status" value="1"/>
</dbReference>
<dbReference type="PRINTS" id="PR00081">
    <property type="entry name" value="GDHRDH"/>
</dbReference>
<proteinExistence type="inferred from homology"/>
<gene>
    <name evidence="3" type="ORF">OJ997_02385</name>
</gene>
<keyword evidence="4" id="KW-1185">Reference proteome</keyword>
<dbReference type="GO" id="GO:0016491">
    <property type="term" value="F:oxidoreductase activity"/>
    <property type="evidence" value="ECO:0007669"/>
    <property type="project" value="UniProtKB-KW"/>
</dbReference>
<dbReference type="PANTHER" id="PTHR24320:SF148">
    <property type="entry name" value="NAD(P)-BINDING ROSSMANN-FOLD SUPERFAMILY PROTEIN"/>
    <property type="match status" value="1"/>
</dbReference>
<accession>A0A9X3N3V6</accession>
<protein>
    <submittedName>
        <fullName evidence="3">SDR family oxidoreductase</fullName>
    </submittedName>
</protein>
<dbReference type="Gene3D" id="3.40.50.720">
    <property type="entry name" value="NAD(P)-binding Rossmann-like Domain"/>
    <property type="match status" value="1"/>
</dbReference>
<evidence type="ECO:0000256" key="2">
    <source>
        <dbReference type="ARBA" id="ARBA00023002"/>
    </source>
</evidence>
<organism evidence="3 4">
    <name type="scientific">Solirubrobacter phytolaccae</name>
    <dbReference type="NCBI Taxonomy" id="1404360"/>
    <lineage>
        <taxon>Bacteria</taxon>
        <taxon>Bacillati</taxon>
        <taxon>Actinomycetota</taxon>
        <taxon>Thermoleophilia</taxon>
        <taxon>Solirubrobacterales</taxon>
        <taxon>Solirubrobacteraceae</taxon>
        <taxon>Solirubrobacter</taxon>
    </lineage>
</organism>
<dbReference type="RefSeq" id="WP_270023395.1">
    <property type="nucleotide sequence ID" value="NZ_JAPDDP010000003.1"/>
</dbReference>
<reference evidence="3" key="1">
    <citation type="submission" date="2022-10" db="EMBL/GenBank/DDBJ databases">
        <title>The WGS of Solirubrobacter phytolaccae KCTC 29190.</title>
        <authorList>
            <person name="Jiang Z."/>
        </authorList>
    </citation>
    <scope>NUCLEOTIDE SEQUENCE</scope>
    <source>
        <strain evidence="3">KCTC 29190</strain>
    </source>
</reference>
<name>A0A9X3N3V6_9ACTN</name>
<dbReference type="EMBL" id="JAPDDP010000003">
    <property type="protein sequence ID" value="MDA0179129.1"/>
    <property type="molecule type" value="Genomic_DNA"/>
</dbReference>